<evidence type="ECO:0000256" key="1">
    <source>
        <dbReference type="SAM" id="Phobius"/>
    </source>
</evidence>
<dbReference type="RefSeq" id="WP_046829244.1">
    <property type="nucleotide sequence ID" value="NZ_LBIA02000001.1"/>
</dbReference>
<dbReference type="OrthoDB" id="9816387at2"/>
<proteinExistence type="predicted"/>
<evidence type="ECO:0000313" key="3">
    <source>
        <dbReference type="EMBL" id="TKT70082.1"/>
    </source>
</evidence>
<dbReference type="STRING" id="211460.YH63_18025"/>
<dbReference type="InterPro" id="IPR051474">
    <property type="entry name" value="Anti-sigma-K/W_factor"/>
</dbReference>
<feature type="transmembrane region" description="Helical" evidence="1">
    <location>
        <begin position="98"/>
        <end position="121"/>
    </location>
</feature>
<accession>A0A4U6BIX4</accession>
<evidence type="ECO:0000313" key="4">
    <source>
        <dbReference type="Proteomes" id="UP000034832"/>
    </source>
</evidence>
<comment type="caution">
    <text evidence="3">The sequence shown here is derived from an EMBL/GenBank/DDBJ whole genome shotgun (WGS) entry which is preliminary data.</text>
</comment>
<dbReference type="GO" id="GO:0016989">
    <property type="term" value="F:sigma factor antagonist activity"/>
    <property type="evidence" value="ECO:0007669"/>
    <property type="project" value="TreeGrafter"/>
</dbReference>
<dbReference type="InterPro" id="IPR018764">
    <property type="entry name" value="RskA_C"/>
</dbReference>
<keyword evidence="1" id="KW-0812">Transmembrane</keyword>
<dbReference type="AlphaFoldDB" id="A0A4U6BIX4"/>
<keyword evidence="4" id="KW-1185">Reference proteome</keyword>
<name>A0A4U6BIX4_9BRAD</name>
<keyword evidence="1" id="KW-0472">Membrane</keyword>
<dbReference type="GO" id="GO:0005886">
    <property type="term" value="C:plasma membrane"/>
    <property type="evidence" value="ECO:0007669"/>
    <property type="project" value="InterPro"/>
</dbReference>
<dbReference type="Proteomes" id="UP000034832">
    <property type="component" value="Unassembled WGS sequence"/>
</dbReference>
<feature type="domain" description="Anti-sigma K factor RskA C-terminal" evidence="2">
    <location>
        <begin position="107"/>
        <end position="240"/>
    </location>
</feature>
<protein>
    <recommendedName>
        <fullName evidence="2">Anti-sigma K factor RskA C-terminal domain-containing protein</fullName>
    </recommendedName>
</protein>
<gene>
    <name evidence="3" type="ORF">YH63_000835</name>
</gene>
<dbReference type="Pfam" id="PF10099">
    <property type="entry name" value="RskA_C"/>
    <property type="match status" value="1"/>
</dbReference>
<keyword evidence="1" id="KW-1133">Transmembrane helix</keyword>
<sequence length="250" mass="26866">MSMQDERDTTAADYVMGLLDAAGEAAAEKRLESDPAFAAAVSAWRERLSEFDTTAEPVTPSPDLWRRIAETTKKETISALPGTRNAVLGATVWDNIRFWRTTGLTASVAALLFAVIALGALTTSKELRRDLVALAQSKPVYVAILVNDTTKEAGAVVNAFANGRVELIPLKVIDVPPGRTLQVWTLWDRAVGPKSIGITGQSRTLQLNLESLPETVADQLFEITLEPEGGSPIGRPTGPILFKGNAARTL</sequence>
<dbReference type="PANTHER" id="PTHR37461:SF1">
    <property type="entry name" value="ANTI-SIGMA-K FACTOR RSKA"/>
    <property type="match status" value="1"/>
</dbReference>
<evidence type="ECO:0000259" key="2">
    <source>
        <dbReference type="Pfam" id="PF10099"/>
    </source>
</evidence>
<dbReference type="PANTHER" id="PTHR37461">
    <property type="entry name" value="ANTI-SIGMA-K FACTOR RSKA"/>
    <property type="match status" value="1"/>
</dbReference>
<dbReference type="GO" id="GO:0006417">
    <property type="term" value="P:regulation of translation"/>
    <property type="evidence" value="ECO:0007669"/>
    <property type="project" value="TreeGrafter"/>
</dbReference>
<organism evidence="3 4">
    <name type="scientific">Afipia massiliensis</name>
    <dbReference type="NCBI Taxonomy" id="211460"/>
    <lineage>
        <taxon>Bacteria</taxon>
        <taxon>Pseudomonadati</taxon>
        <taxon>Pseudomonadota</taxon>
        <taxon>Alphaproteobacteria</taxon>
        <taxon>Hyphomicrobiales</taxon>
        <taxon>Nitrobacteraceae</taxon>
        <taxon>Afipia</taxon>
    </lineage>
</organism>
<dbReference type="EMBL" id="LBIA02000001">
    <property type="protein sequence ID" value="TKT70082.1"/>
    <property type="molecule type" value="Genomic_DNA"/>
</dbReference>
<reference evidence="3" key="1">
    <citation type="submission" date="2019-04" db="EMBL/GenBank/DDBJ databases">
        <title>Whole genome sequencing of cave bacteria.</title>
        <authorList>
            <person name="Gan H.M."/>
            <person name="Barton H."/>
            <person name="Savka M.A."/>
        </authorList>
    </citation>
    <scope>NUCLEOTIDE SEQUENCE [LARGE SCALE GENOMIC DNA]</scope>
    <source>
        <strain evidence="3">LC387</strain>
    </source>
</reference>